<evidence type="ECO:0000256" key="5">
    <source>
        <dbReference type="ARBA" id="ARBA00022840"/>
    </source>
</evidence>
<reference evidence="7" key="1">
    <citation type="journal article" date="2019" name="Int. J. Syst. Evol. Microbiol.">
        <title>The Global Catalogue of Microorganisms (GCM) 10K type strain sequencing project: providing services to taxonomists for standard genome sequencing and annotation.</title>
        <authorList>
            <consortium name="The Broad Institute Genomics Platform"/>
            <consortium name="The Broad Institute Genome Sequencing Center for Infectious Disease"/>
            <person name="Wu L."/>
            <person name="Ma J."/>
        </authorList>
    </citation>
    <scope>NUCLEOTIDE SEQUENCE [LARGE SCALE GENOMIC DNA]</scope>
    <source>
        <strain evidence="7">CGMCC 1.16026</strain>
    </source>
</reference>
<dbReference type="GO" id="GO:0046917">
    <property type="term" value="F:triphosphoribosyl-dephospho-CoA synthase activity"/>
    <property type="evidence" value="ECO:0007669"/>
    <property type="project" value="UniProtKB-EC"/>
</dbReference>
<comment type="caution">
    <text evidence="6">The sequence shown here is derived from an EMBL/GenBank/DDBJ whole genome shotgun (WGS) entry which is preliminary data.</text>
</comment>
<evidence type="ECO:0000256" key="2">
    <source>
        <dbReference type="ARBA" id="ARBA00012074"/>
    </source>
</evidence>
<dbReference type="GO" id="GO:0016757">
    <property type="term" value="F:glycosyltransferase activity"/>
    <property type="evidence" value="ECO:0007669"/>
    <property type="project" value="UniProtKB-KW"/>
</dbReference>
<dbReference type="RefSeq" id="WP_263371867.1">
    <property type="nucleotide sequence ID" value="NZ_JAGSYD010000003.1"/>
</dbReference>
<comment type="catalytic activity">
    <reaction evidence="1">
        <text>3'-dephospho-CoA + ATP = 2'-(5''-triphospho-alpha-D-ribosyl)-3'-dephospho-CoA + adenine</text>
        <dbReference type="Rhea" id="RHEA:15117"/>
        <dbReference type="ChEBI" id="CHEBI:16708"/>
        <dbReference type="ChEBI" id="CHEBI:30616"/>
        <dbReference type="ChEBI" id="CHEBI:57328"/>
        <dbReference type="ChEBI" id="CHEBI:61378"/>
        <dbReference type="EC" id="2.4.2.52"/>
    </reaction>
</comment>
<proteinExistence type="inferred from homology"/>
<dbReference type="Proteomes" id="UP001596391">
    <property type="component" value="Unassembled WGS sequence"/>
</dbReference>
<keyword evidence="5" id="KW-0067">ATP-binding</keyword>
<sequence length="292" mass="30393">MQTFHSVAAPTVAWWTPPRMQPAALGALAVEALLQEARATPKPGLVDRRGVGAHHDLSLPLMERSAVALEPHFIAMAEAAVRKTLSIELREELGALGRDAESAMLRVTKGVNTHRGAIWALGLLVAAGAQGATSVKELCNLAGAIARMPDAKCVQTGSHGRSAQETYGAMGARGEAMSGFPHVWRVGVPALRGARLRGASEEAARVDALLAIMAQLEDTCLLHRGGRAALLAAQVGAAEASALGGAATDAGLQRIIALDQELLSLWASPGGSADLLAATLLVDRMEKESKYA</sequence>
<evidence type="ECO:0000313" key="6">
    <source>
        <dbReference type="EMBL" id="MFC6645499.1"/>
    </source>
</evidence>
<name>A0ABW1Z8J1_9BACT</name>
<dbReference type="EMBL" id="JBHSWI010000001">
    <property type="protein sequence ID" value="MFC6645499.1"/>
    <property type="molecule type" value="Genomic_DNA"/>
</dbReference>
<keyword evidence="3 6" id="KW-0808">Transferase</keyword>
<dbReference type="HAMAP" id="MF_01883">
    <property type="entry name" value="MdcB"/>
    <property type="match status" value="1"/>
</dbReference>
<evidence type="ECO:0000313" key="7">
    <source>
        <dbReference type="Proteomes" id="UP001596391"/>
    </source>
</evidence>
<protein>
    <recommendedName>
        <fullName evidence="2">triphosphoribosyl-dephospho-CoA synthase</fullName>
        <ecNumber evidence="2">2.4.2.52</ecNumber>
    </recommendedName>
</protein>
<organism evidence="6 7">
    <name type="scientific">Granulicella cerasi</name>
    <dbReference type="NCBI Taxonomy" id="741063"/>
    <lineage>
        <taxon>Bacteria</taxon>
        <taxon>Pseudomonadati</taxon>
        <taxon>Acidobacteriota</taxon>
        <taxon>Terriglobia</taxon>
        <taxon>Terriglobales</taxon>
        <taxon>Acidobacteriaceae</taxon>
        <taxon>Granulicella</taxon>
    </lineage>
</organism>
<dbReference type="NCBIfam" id="NF002315">
    <property type="entry name" value="PRK01237.1"/>
    <property type="match status" value="1"/>
</dbReference>
<gene>
    <name evidence="6" type="ORF">ACFQBQ_07840</name>
</gene>
<dbReference type="InterPro" id="IPR002736">
    <property type="entry name" value="CitG"/>
</dbReference>
<dbReference type="PANTHER" id="PTHR30201">
    <property type="entry name" value="TRIPHOSPHORIBOSYL-DEPHOSPHO-COA SYNTHASE"/>
    <property type="match status" value="1"/>
</dbReference>
<evidence type="ECO:0000256" key="3">
    <source>
        <dbReference type="ARBA" id="ARBA00022679"/>
    </source>
</evidence>
<accession>A0ABW1Z8J1</accession>
<keyword evidence="7" id="KW-1185">Reference proteome</keyword>
<dbReference type="EC" id="2.4.2.52" evidence="2"/>
<dbReference type="InterPro" id="IPR017555">
    <property type="entry name" value="TriPribosyl-deP-CoA_syn"/>
</dbReference>
<dbReference type="Gene3D" id="1.10.4200.10">
    <property type="entry name" value="Triphosphoribosyl-dephospho-CoA protein"/>
    <property type="match status" value="1"/>
</dbReference>
<dbReference type="NCBIfam" id="TIGR03132">
    <property type="entry name" value="malonate_mdcB"/>
    <property type="match status" value="1"/>
</dbReference>
<dbReference type="PANTHER" id="PTHR30201:SF2">
    <property type="entry name" value="2-(5''-TRIPHOSPHORIBOSYL)-3'-DEPHOSPHOCOENZYME-A SYNTHASE"/>
    <property type="match status" value="1"/>
</dbReference>
<evidence type="ECO:0000256" key="4">
    <source>
        <dbReference type="ARBA" id="ARBA00022741"/>
    </source>
</evidence>
<evidence type="ECO:0000256" key="1">
    <source>
        <dbReference type="ARBA" id="ARBA00001210"/>
    </source>
</evidence>
<dbReference type="Pfam" id="PF01874">
    <property type="entry name" value="CitG"/>
    <property type="match status" value="1"/>
</dbReference>
<keyword evidence="6" id="KW-0328">Glycosyltransferase</keyword>
<keyword evidence="4" id="KW-0547">Nucleotide-binding</keyword>